<dbReference type="RefSeq" id="XP_016644116.1">
    <property type="nucleotide sequence ID" value="XM_016786110.1"/>
</dbReference>
<dbReference type="OMA" id="HEQPEIM"/>
<protein>
    <submittedName>
        <fullName evidence="2">Uncharacterized protein</fullName>
    </submittedName>
</protein>
<organism evidence="2 3">
    <name type="scientific">Pseudallescheria apiosperma</name>
    <name type="common">Scedosporium apiospermum</name>
    <dbReference type="NCBI Taxonomy" id="563466"/>
    <lineage>
        <taxon>Eukaryota</taxon>
        <taxon>Fungi</taxon>
        <taxon>Dikarya</taxon>
        <taxon>Ascomycota</taxon>
        <taxon>Pezizomycotina</taxon>
        <taxon>Sordariomycetes</taxon>
        <taxon>Hypocreomycetidae</taxon>
        <taxon>Microascales</taxon>
        <taxon>Microascaceae</taxon>
        <taxon>Scedosporium</taxon>
    </lineage>
</organism>
<reference evidence="2 3" key="1">
    <citation type="journal article" date="2014" name="Genome Announc.">
        <title>Draft genome sequence of the pathogenic fungus Scedosporium apiospermum.</title>
        <authorList>
            <person name="Vandeputte P."/>
            <person name="Ghamrawi S."/>
            <person name="Rechenmann M."/>
            <person name="Iltis A."/>
            <person name="Giraud S."/>
            <person name="Fleury M."/>
            <person name="Thornton C."/>
            <person name="Delhaes L."/>
            <person name="Meyer W."/>
            <person name="Papon N."/>
            <person name="Bouchara J.P."/>
        </authorList>
    </citation>
    <scope>NUCLEOTIDE SEQUENCE [LARGE SCALE GENOMIC DNA]</scope>
    <source>
        <strain evidence="2 3">IHEM 14462</strain>
    </source>
</reference>
<sequence length="298" mass="32874">MSTEEDKRLLARISQLAGQINRHKNQSPGVQSVPNSQHRCPYPSTRPNKPVPTYCVAKPQKTVNPYGSRPSSPYARGGGPRPRPGVQHRHRSLVLNAQAQPTAGNDDGSSSSGQQSTWISKTDRHLQLINSSIYEKDSQARAKAIAETQQQKLQRQDEKEKAKLKHFLVSGAAGPATTRYVNNTTGAFELDIEGIRFRVSKDGGKLVKVPGDINPPSATPKTAVVGGVKFFRSKTGNLYRDGIVKAHRRSGKYKVDTPCKTFSTTGNSHSQTQDYRNRIGFLRIHSELIEEMIRVPAP</sequence>
<dbReference type="OrthoDB" id="410307at2759"/>
<evidence type="ECO:0000313" key="3">
    <source>
        <dbReference type="Proteomes" id="UP000028545"/>
    </source>
</evidence>
<proteinExistence type="predicted"/>
<name>A0A084GAF5_PSEDA</name>
<feature type="region of interest" description="Disordered" evidence="1">
    <location>
        <begin position="18"/>
        <end position="88"/>
    </location>
</feature>
<comment type="caution">
    <text evidence="2">The sequence shown here is derived from an EMBL/GenBank/DDBJ whole genome shotgun (WGS) entry which is preliminary data.</text>
</comment>
<feature type="compositionally biased region" description="Low complexity" evidence="1">
    <location>
        <begin position="106"/>
        <end position="116"/>
    </location>
</feature>
<dbReference type="Proteomes" id="UP000028545">
    <property type="component" value="Unassembled WGS sequence"/>
</dbReference>
<dbReference type="AlphaFoldDB" id="A0A084GAF5"/>
<dbReference type="VEuPathDB" id="FungiDB:SAPIO_CDS3284"/>
<gene>
    <name evidence="2" type="ORF">SAPIO_CDS3284</name>
</gene>
<accession>A0A084GAF5</accession>
<dbReference type="KEGG" id="sapo:SAPIO_CDS3284"/>
<feature type="compositionally biased region" description="Polar residues" evidence="1">
    <location>
        <begin position="26"/>
        <end position="38"/>
    </location>
</feature>
<dbReference type="HOGENOM" id="CLU_048898_0_0_1"/>
<keyword evidence="3" id="KW-1185">Reference proteome</keyword>
<feature type="region of interest" description="Disordered" evidence="1">
    <location>
        <begin position="100"/>
        <end position="120"/>
    </location>
</feature>
<evidence type="ECO:0000313" key="2">
    <source>
        <dbReference type="EMBL" id="KEZ44317.1"/>
    </source>
</evidence>
<evidence type="ECO:0000256" key="1">
    <source>
        <dbReference type="SAM" id="MobiDB-lite"/>
    </source>
</evidence>
<dbReference type="GeneID" id="27722356"/>
<dbReference type="EMBL" id="JOWA01000088">
    <property type="protein sequence ID" value="KEZ44317.1"/>
    <property type="molecule type" value="Genomic_DNA"/>
</dbReference>